<dbReference type="InterPro" id="IPR004895">
    <property type="entry name" value="Prenylated_rab_accept_PRA1"/>
</dbReference>
<feature type="transmembrane region" description="Helical" evidence="7">
    <location>
        <begin position="105"/>
        <end position="125"/>
    </location>
</feature>
<proteinExistence type="inferred from homology"/>
<evidence type="ECO:0000256" key="1">
    <source>
        <dbReference type="ARBA" id="ARBA00002501"/>
    </source>
</evidence>
<keyword evidence="4 7" id="KW-0812">Transmembrane</keyword>
<evidence type="ECO:0000256" key="6">
    <source>
        <dbReference type="ARBA" id="ARBA00023136"/>
    </source>
</evidence>
<organism evidence="8 9">
    <name type="scientific">Linum trigynum</name>
    <dbReference type="NCBI Taxonomy" id="586398"/>
    <lineage>
        <taxon>Eukaryota</taxon>
        <taxon>Viridiplantae</taxon>
        <taxon>Streptophyta</taxon>
        <taxon>Embryophyta</taxon>
        <taxon>Tracheophyta</taxon>
        <taxon>Spermatophyta</taxon>
        <taxon>Magnoliopsida</taxon>
        <taxon>eudicotyledons</taxon>
        <taxon>Gunneridae</taxon>
        <taxon>Pentapetalae</taxon>
        <taxon>rosids</taxon>
        <taxon>fabids</taxon>
        <taxon>Malpighiales</taxon>
        <taxon>Linaceae</taxon>
        <taxon>Linum</taxon>
    </lineage>
</organism>
<reference evidence="8 9" key="1">
    <citation type="submission" date="2024-04" db="EMBL/GenBank/DDBJ databases">
        <authorList>
            <person name="Fracassetti M."/>
        </authorList>
    </citation>
    <scope>NUCLEOTIDE SEQUENCE [LARGE SCALE GENOMIC DNA]</scope>
</reference>
<evidence type="ECO:0000256" key="5">
    <source>
        <dbReference type="ARBA" id="ARBA00022989"/>
    </source>
</evidence>
<dbReference type="Pfam" id="PF03208">
    <property type="entry name" value="PRA1"/>
    <property type="match status" value="1"/>
</dbReference>
<keyword evidence="5 7" id="KW-1133">Transmembrane helix</keyword>
<feature type="transmembrane region" description="Helical" evidence="7">
    <location>
        <begin position="75"/>
        <end position="93"/>
    </location>
</feature>
<evidence type="ECO:0000256" key="7">
    <source>
        <dbReference type="RuleBase" id="RU363107"/>
    </source>
</evidence>
<dbReference type="GO" id="GO:0005783">
    <property type="term" value="C:endoplasmic reticulum"/>
    <property type="evidence" value="ECO:0007669"/>
    <property type="project" value="TreeGrafter"/>
</dbReference>
<dbReference type="GO" id="GO:0016020">
    <property type="term" value="C:membrane"/>
    <property type="evidence" value="ECO:0007669"/>
    <property type="project" value="UniProtKB-SubCell"/>
</dbReference>
<comment type="similarity">
    <text evidence="3 7">Belongs to the PRA1 family.</text>
</comment>
<comment type="function">
    <text evidence="1 7">May be involved in both secretory and endocytic intracellular trafficking in the endosomal/prevacuolar compartments.</text>
</comment>
<protein>
    <recommendedName>
        <fullName evidence="7">PRA1 family protein</fullName>
    </recommendedName>
</protein>
<feature type="transmembrane region" description="Helical" evidence="7">
    <location>
        <begin position="52"/>
        <end position="69"/>
    </location>
</feature>
<accession>A0AAV2FDX7</accession>
<dbReference type="GO" id="GO:0016192">
    <property type="term" value="P:vesicle-mediated transport"/>
    <property type="evidence" value="ECO:0007669"/>
    <property type="project" value="TreeGrafter"/>
</dbReference>
<evidence type="ECO:0000256" key="4">
    <source>
        <dbReference type="ARBA" id="ARBA00022692"/>
    </source>
</evidence>
<dbReference type="AlphaFoldDB" id="A0AAV2FDX7"/>
<evidence type="ECO:0000256" key="2">
    <source>
        <dbReference type="ARBA" id="ARBA00004127"/>
    </source>
</evidence>
<dbReference type="Proteomes" id="UP001497516">
    <property type="component" value="Chromosome 6"/>
</dbReference>
<comment type="subcellular location">
    <subcellularLocation>
        <location evidence="2">Endomembrane system</location>
        <topology evidence="2">Multi-pass membrane protein</topology>
    </subcellularLocation>
    <subcellularLocation>
        <location evidence="7">Membrane</location>
        <topology evidence="7">Multi-pass membrane protein</topology>
    </subcellularLocation>
</comment>
<keyword evidence="9" id="KW-1185">Reference proteome</keyword>
<dbReference type="EMBL" id="OZ034819">
    <property type="protein sequence ID" value="CAL1396480.1"/>
    <property type="molecule type" value="Genomic_DNA"/>
</dbReference>
<dbReference type="GO" id="GO:0005794">
    <property type="term" value="C:Golgi apparatus"/>
    <property type="evidence" value="ECO:0007669"/>
    <property type="project" value="TreeGrafter"/>
</dbReference>
<keyword evidence="7" id="KW-0813">Transport</keyword>
<name>A0AAV2FDX7_9ROSI</name>
<evidence type="ECO:0000313" key="9">
    <source>
        <dbReference type="Proteomes" id="UP001497516"/>
    </source>
</evidence>
<dbReference type="PANTHER" id="PTHR19317">
    <property type="entry name" value="PRENYLATED RAB ACCEPTOR 1-RELATED"/>
    <property type="match status" value="1"/>
</dbReference>
<evidence type="ECO:0000313" key="8">
    <source>
        <dbReference type="EMBL" id="CAL1396480.1"/>
    </source>
</evidence>
<dbReference type="PANTHER" id="PTHR19317:SF81">
    <property type="entry name" value="PRA1 FAMILY PROTEIN D"/>
    <property type="match status" value="1"/>
</dbReference>
<feature type="transmembrane region" description="Helical" evidence="7">
    <location>
        <begin position="131"/>
        <end position="148"/>
    </location>
</feature>
<keyword evidence="6 7" id="KW-0472">Membrane</keyword>
<sequence>MSDSPDLLSQLKRTVQSLTSVCRPWPLFLDLTAVNFPSPLTDANARVTQNLTFFRANYAIIVLLIFFLSLVTRPLALLAFFIVLVAWLVLYFSRDEPMSIFGFEINDLVVLVGLVIASVVVLSVAGIWVNVIVAGAIAAGLVLLHAALRSTDDLVADEFEASPYGNLLSDDDDTPGGGAYSQI</sequence>
<evidence type="ECO:0000256" key="3">
    <source>
        <dbReference type="ARBA" id="ARBA00006483"/>
    </source>
</evidence>
<gene>
    <name evidence="8" type="ORF">LTRI10_LOCUS36842</name>
</gene>